<feature type="domain" description="4'-phosphopantetheinyl transferase" evidence="2">
    <location>
        <begin position="6"/>
        <end position="112"/>
    </location>
</feature>
<dbReference type="GO" id="GO:0000287">
    <property type="term" value="F:magnesium ion binding"/>
    <property type="evidence" value="ECO:0007669"/>
    <property type="project" value="InterPro"/>
</dbReference>
<accession>A0A1B2J5J0</accession>
<reference evidence="3 4" key="1">
    <citation type="submission" date="2016-02" db="EMBL/GenBank/DDBJ databases">
        <title>Comparative genomic and transcriptomic foundation for Pichia pastoris.</title>
        <authorList>
            <person name="Love K.R."/>
            <person name="Shah K.A."/>
            <person name="Whittaker C.A."/>
            <person name="Wu J."/>
            <person name="Bartlett M.C."/>
            <person name="Ma D."/>
            <person name="Leeson R.L."/>
            <person name="Priest M."/>
            <person name="Young S.K."/>
            <person name="Love J.C."/>
        </authorList>
    </citation>
    <scope>NUCLEOTIDE SEQUENCE [LARGE SCALE GENOMIC DNA]</scope>
    <source>
        <strain evidence="3 4">ATCC 28485</strain>
    </source>
</reference>
<evidence type="ECO:0000313" key="3">
    <source>
        <dbReference type="EMBL" id="ANZ73247.1"/>
    </source>
</evidence>
<dbReference type="Proteomes" id="UP000094565">
    <property type="component" value="Chromosome 1"/>
</dbReference>
<evidence type="ECO:0000259" key="2">
    <source>
        <dbReference type="Pfam" id="PF01648"/>
    </source>
</evidence>
<evidence type="ECO:0000256" key="1">
    <source>
        <dbReference type="ARBA" id="ARBA00022679"/>
    </source>
</evidence>
<organism evidence="3 4">
    <name type="scientific">Komagataella pastoris</name>
    <name type="common">Yeast</name>
    <name type="synonym">Pichia pastoris</name>
    <dbReference type="NCBI Taxonomy" id="4922"/>
    <lineage>
        <taxon>Eukaryota</taxon>
        <taxon>Fungi</taxon>
        <taxon>Dikarya</taxon>
        <taxon>Ascomycota</taxon>
        <taxon>Saccharomycotina</taxon>
        <taxon>Pichiomycetes</taxon>
        <taxon>Pichiales</taxon>
        <taxon>Pichiaceae</taxon>
        <taxon>Komagataella</taxon>
    </lineage>
</organism>
<evidence type="ECO:0000313" key="4">
    <source>
        <dbReference type="Proteomes" id="UP000094565"/>
    </source>
</evidence>
<dbReference type="InterPro" id="IPR037143">
    <property type="entry name" value="4-PPantetheinyl_Trfase_dom_sf"/>
</dbReference>
<dbReference type="AlphaFoldDB" id="A0A1B2J5J0"/>
<sequence length="142" mass="16495">MTVLGIGTDLIRKTRFETILTKHNYPNVPSSHVIRLAKRILHPEREYPLFLRSAKDCDKNQCVQLLASSWCVKEAVFKSLSYSDQQLFSFKGWSKLNDPKGRPYIMNQDYFTKHPNEEFLVSITHDGEYIASTVIRQQMNNA</sequence>
<protein>
    <submittedName>
        <fullName evidence="3">BA75_01668T0</fullName>
    </submittedName>
</protein>
<dbReference type="EMBL" id="CP014584">
    <property type="protein sequence ID" value="ANZ73247.1"/>
    <property type="molecule type" value="Genomic_DNA"/>
</dbReference>
<proteinExistence type="predicted"/>
<name>A0A1B2J5J0_PICPA</name>
<keyword evidence="1" id="KW-0808">Transferase</keyword>
<dbReference type="OrthoDB" id="15433at2759"/>
<gene>
    <name evidence="3" type="ORF">ATY40_BA7501668</name>
</gene>
<dbReference type="InterPro" id="IPR008278">
    <property type="entry name" value="4-PPantetheinyl_Trfase_dom"/>
</dbReference>
<dbReference type="Pfam" id="PF01648">
    <property type="entry name" value="ACPS"/>
    <property type="match status" value="1"/>
</dbReference>
<dbReference type="SUPFAM" id="SSF56214">
    <property type="entry name" value="4'-phosphopantetheinyl transferase"/>
    <property type="match status" value="1"/>
</dbReference>
<dbReference type="Gene3D" id="3.90.470.20">
    <property type="entry name" value="4'-phosphopantetheinyl transferase domain"/>
    <property type="match status" value="1"/>
</dbReference>
<dbReference type="GO" id="GO:0008897">
    <property type="term" value="F:holo-[acyl-carrier-protein] synthase activity"/>
    <property type="evidence" value="ECO:0007669"/>
    <property type="project" value="InterPro"/>
</dbReference>
<keyword evidence="4" id="KW-1185">Reference proteome</keyword>